<organism evidence="1">
    <name type="scientific">marine sediment metagenome</name>
    <dbReference type="NCBI Taxonomy" id="412755"/>
    <lineage>
        <taxon>unclassified sequences</taxon>
        <taxon>metagenomes</taxon>
        <taxon>ecological metagenomes</taxon>
    </lineage>
</organism>
<sequence length="76" mass="8815">MHVSKEQIYQDTGGWIRKETFRVYTSSKSSLRYWSDDEDPGEFIDDFYHAYIEALDYASPAMDYASLPPALPLKTV</sequence>
<comment type="caution">
    <text evidence="1">The sequence shown here is derived from an EMBL/GenBank/DDBJ whole genome shotgun (WGS) entry which is preliminary data.</text>
</comment>
<accession>A0A0F9M1T8</accession>
<dbReference type="AlphaFoldDB" id="A0A0F9M1T8"/>
<evidence type="ECO:0000313" key="1">
    <source>
        <dbReference type="EMBL" id="KKM93271.1"/>
    </source>
</evidence>
<reference evidence="1" key="1">
    <citation type="journal article" date="2015" name="Nature">
        <title>Complex archaea that bridge the gap between prokaryotes and eukaryotes.</title>
        <authorList>
            <person name="Spang A."/>
            <person name="Saw J.H."/>
            <person name="Jorgensen S.L."/>
            <person name="Zaremba-Niedzwiedzka K."/>
            <person name="Martijn J."/>
            <person name="Lind A.E."/>
            <person name="van Eijk R."/>
            <person name="Schleper C."/>
            <person name="Guy L."/>
            <person name="Ettema T.J."/>
        </authorList>
    </citation>
    <scope>NUCLEOTIDE SEQUENCE</scope>
</reference>
<gene>
    <name evidence="1" type="ORF">LCGC14_1210080</name>
</gene>
<proteinExistence type="predicted"/>
<name>A0A0F9M1T8_9ZZZZ</name>
<dbReference type="EMBL" id="LAZR01006288">
    <property type="protein sequence ID" value="KKM93271.1"/>
    <property type="molecule type" value="Genomic_DNA"/>
</dbReference>
<protein>
    <submittedName>
        <fullName evidence="1">Uncharacterized protein</fullName>
    </submittedName>
</protein>